<dbReference type="Gene3D" id="4.10.400.10">
    <property type="entry name" value="Low-density Lipoprotein Receptor"/>
    <property type="match status" value="3"/>
</dbReference>
<evidence type="ECO:0000259" key="21">
    <source>
        <dbReference type="PROSITE" id="PS50948"/>
    </source>
</evidence>
<feature type="disulfide bond" evidence="14">
    <location>
        <begin position="1354"/>
        <end position="1364"/>
    </location>
</feature>
<feature type="compositionally biased region" description="Basic and acidic residues" evidence="16">
    <location>
        <begin position="717"/>
        <end position="726"/>
    </location>
</feature>
<feature type="compositionally biased region" description="Low complexity" evidence="16">
    <location>
        <begin position="404"/>
        <end position="413"/>
    </location>
</feature>
<keyword evidence="4" id="KW-0677">Repeat</keyword>
<feature type="domain" description="SRCR" evidence="19">
    <location>
        <begin position="1131"/>
        <end position="1236"/>
    </location>
</feature>
<evidence type="ECO:0000259" key="18">
    <source>
        <dbReference type="PROSITE" id="PS50240"/>
    </source>
</evidence>
<feature type="domain" description="Peptidase S1" evidence="18">
    <location>
        <begin position="1428"/>
        <end position="1667"/>
    </location>
</feature>
<dbReference type="InterPro" id="IPR033116">
    <property type="entry name" value="TRYPSIN_SER"/>
</dbReference>
<feature type="compositionally biased region" description="Gly residues" evidence="16">
    <location>
        <begin position="730"/>
        <end position="742"/>
    </location>
</feature>
<dbReference type="SUPFAM" id="SSF57424">
    <property type="entry name" value="LDL receptor-like module"/>
    <property type="match status" value="3"/>
</dbReference>
<feature type="domain" description="Apple" evidence="21">
    <location>
        <begin position="1003"/>
        <end position="1084"/>
    </location>
</feature>
<sequence length="1672" mass="185589">MVENYSKRVIFLLVWCWSLEASLQIYIPDEQTQKPIIYTSGIKTVPYRKSSQVEVHHNYSKVHPYPSYDSRGYTDYPSERPYPVYNAHTYGNRPFSERLTQVYVLNGTRLGKNDNPTRRIVIYNKQKRTPKVEVYRSCPRNATGQFVYEASCNQFLNCWKGRGYVQNCAPGTLFNPKTLECDYPDKVYCISGPRQSILQRERSSRRVKQIGCPRAFTGLIPNYTDCSKFINCVSGIENLMDCPPGTLFDVNKNICDFAHKAACFNGQNQKLIDQNIDGKLDFNSNAKSARTHQLGYRTGGVSCPYGVDGLHKHPTDCSKFLNCAHGQTYIQDCAPGTLFNPVVKICDFPYNVRCENNTSAISIIDYDAGYYERNRSRGPGRWNHSSGSSGQYGDNWGTNRPEYHGSSIGQQSGSLGGSGHYYGGQETIDRPGYHRGSAGQQTGSYGHGYYGGQQEGEGQYHGGSTGIYGGSQGRYGQGSGSRDYHRGSTSQDSAYGGSKGHYRGSTSEGSGYGGSQGYYGGANSQGTAYGGSEDRYRGSTSQGSAYGGSRGSSSQGSAYGGSENRYRGSSGQGSAYGGTEDRYRGSSSQGSASSGSEGHYRGSDSQGSSYYDTSTIQYSKGGYGSGHYGSSTSNYGNIQYSRPSPSQGSRPHYNQYDQNQYQGSVYGGTGNQYHNGQSGVYSGNSYGSDRLNKGSVGRVPESFGTNQNREIGSDWGQYHRDNKGTNDRQYGGGYDQGQGQGTWGVNQYQGGHDGNQYSKGTNLNHWDQNRHNDGTYDRNNLGTTKTYTNQNNGYDSRPIGQSVSYGTLTNNNWTGGQNHRVQYHGREQDSYGRGSTPRGETGYNRWYGQNKGGTDWNQNRLDEPANYDQVVNINHVRKTTRVPYRNSYEPFYGPTTLKTALSESRDYDDTNVDRSRFVLATTPKVVERSWPPPFPSTDVNADYVFEYDDSSEVTLEAENSVRHQKTSECGKSDFRCSSEKCVPKTVVCDGARDCPDGRDEEKCLQYVSKFSVRKNHKLAVLERERWNNVSIASCALLCVEAQNLQCKAFNYRKIDKTCFLINTNEALTGGLISYYPVDYYELISERINCSKMYVCPNKRCIAKSRLCDGHDDCGDRTDEKRCKPEDFGYRIRLEGSKNKHEGRIEVTAFGKTGYICDDKFGLRDATVACKELGFHMGAAEVKGNSFYGPTATPNDTFYMMDDVTCSGNETRLMDCDFSGWGVHNCLGQEIVGVVCKTPKERCGDDYWQCDTGQECLPLGFVCDGLLDCTDGSDEGAQHCDAPTEFRLVNGSSRQEGRVEIRHHGIWGTVCDDDFNEDAAKVVCKHLGYKGSAIVKKEGFFGAGSGPIWLDQVICSGNETTIENCTHWNWGEHNCDHTEDVGVICSNVYEYERHSSLVPMPSIPQVYPDRCGYRKDNIFNRDDNVHFRVVRGSVAQKGDYPWQAVIRVKGKGTFVHWCGAVIISEKFVLTAAHCLIGYSKGAYIVVAGDYNVDEDEGTEQEAYIEDFYLHEKFRQGHKMNNDIALVKLKGRGFRLNEDVQAICLPDANTNYEMDANCTISGYGSIQSGKSASSHDLRAGWVPLQQRQICTMPHVYGDALTDGMICAGSLDEGVDSCDGDSGGPLACLYNGAFTLYGITSWGQHCGYANKPGVYVKVAHYRKWIDDTFRKYSTN</sequence>
<evidence type="ECO:0000256" key="11">
    <source>
        <dbReference type="ARBA" id="ARBA00052079"/>
    </source>
</evidence>
<keyword evidence="8 14" id="KW-1015">Disulfide bond</keyword>
<feature type="disulfide bond" evidence="13">
    <location>
        <begin position="976"/>
        <end position="994"/>
    </location>
</feature>
<dbReference type="InterPro" id="IPR002172">
    <property type="entry name" value="LDrepeatLR_classA_rpt"/>
</dbReference>
<keyword evidence="2 15" id="KW-0645">Protease</keyword>
<dbReference type="InterPro" id="IPR036772">
    <property type="entry name" value="SRCR-like_dom_sf"/>
</dbReference>
<dbReference type="SMART" id="SM00020">
    <property type="entry name" value="Tryp_SPc"/>
    <property type="match status" value="1"/>
</dbReference>
<dbReference type="InterPro" id="IPR036055">
    <property type="entry name" value="LDL_receptor-like_sf"/>
</dbReference>
<evidence type="ECO:0000256" key="6">
    <source>
        <dbReference type="ARBA" id="ARBA00022820"/>
    </source>
</evidence>
<feature type="disulfide bond" evidence="13">
    <location>
        <begin position="988"/>
        <end position="1003"/>
    </location>
</feature>
<evidence type="ECO:0000256" key="15">
    <source>
        <dbReference type="RuleBase" id="RU363034"/>
    </source>
</evidence>
<feature type="region of interest" description="Disordered" evidence="16">
    <location>
        <begin position="634"/>
        <end position="762"/>
    </location>
</feature>
<dbReference type="CDD" id="cd00112">
    <property type="entry name" value="LDLa"/>
    <property type="match status" value="3"/>
</dbReference>
<dbReference type="CDD" id="cd00190">
    <property type="entry name" value="Tryp_SPc"/>
    <property type="match status" value="1"/>
</dbReference>
<dbReference type="PROSITE" id="PS50240">
    <property type="entry name" value="TRYPSIN_DOM"/>
    <property type="match status" value="1"/>
</dbReference>
<evidence type="ECO:0000256" key="7">
    <source>
        <dbReference type="ARBA" id="ARBA00022825"/>
    </source>
</evidence>
<dbReference type="PROSITE" id="PS00135">
    <property type="entry name" value="TRYPSIN_SER"/>
    <property type="match status" value="1"/>
</dbReference>
<proteinExistence type="evidence at transcript level"/>
<dbReference type="InterPro" id="IPR023415">
    <property type="entry name" value="LDLR_class-A_CS"/>
</dbReference>
<dbReference type="InterPro" id="IPR009003">
    <property type="entry name" value="Peptidase_S1_PA"/>
</dbReference>
<accession>A0A8F2D8H6</accession>
<dbReference type="PROSITE" id="PS00134">
    <property type="entry name" value="TRYPSIN_HIS"/>
    <property type="match status" value="1"/>
</dbReference>
<protein>
    <recommendedName>
        <fullName evidence="12">limulus clotting factor C</fullName>
        <ecNumber evidence="12">3.4.21.84</ecNumber>
    </recommendedName>
</protein>
<dbReference type="InterPro" id="IPR002557">
    <property type="entry name" value="Chitin-bd_dom"/>
</dbReference>
<dbReference type="PROSITE" id="PS50940">
    <property type="entry name" value="CHIT_BIND_II"/>
    <property type="match status" value="3"/>
</dbReference>
<feature type="region of interest" description="Disordered" evidence="16">
    <location>
        <begin position="525"/>
        <end position="611"/>
    </location>
</feature>
<dbReference type="Gene3D" id="3.50.4.10">
    <property type="entry name" value="Hepatocyte Growth Factor"/>
    <property type="match status" value="1"/>
</dbReference>
<feature type="compositionally biased region" description="Low complexity" evidence="16">
    <location>
        <begin position="551"/>
        <end position="562"/>
    </location>
</feature>
<feature type="compositionally biased region" description="Polar residues" evidence="16">
    <location>
        <begin position="383"/>
        <end position="398"/>
    </location>
</feature>
<feature type="compositionally biased region" description="Low complexity" evidence="16">
    <location>
        <begin position="585"/>
        <end position="597"/>
    </location>
</feature>
<feature type="signal peptide" evidence="17">
    <location>
        <begin position="1"/>
        <end position="24"/>
    </location>
</feature>
<evidence type="ECO:0000256" key="1">
    <source>
        <dbReference type="ARBA" id="ARBA00022659"/>
    </source>
</evidence>
<evidence type="ECO:0000259" key="20">
    <source>
        <dbReference type="PROSITE" id="PS50940"/>
    </source>
</evidence>
<evidence type="ECO:0000256" key="16">
    <source>
        <dbReference type="SAM" id="MobiDB-lite"/>
    </source>
</evidence>
<dbReference type="GO" id="GO:0004252">
    <property type="term" value="F:serine-type endopeptidase activity"/>
    <property type="evidence" value="ECO:0007669"/>
    <property type="project" value="InterPro"/>
</dbReference>
<dbReference type="GO" id="GO:0005576">
    <property type="term" value="C:extracellular region"/>
    <property type="evidence" value="ECO:0007669"/>
    <property type="project" value="InterPro"/>
</dbReference>
<name>A0A8F2D8H6_TENMO</name>
<evidence type="ECO:0000256" key="17">
    <source>
        <dbReference type="SAM" id="SignalP"/>
    </source>
</evidence>
<dbReference type="InterPro" id="IPR001254">
    <property type="entry name" value="Trypsin_dom"/>
</dbReference>
<dbReference type="PROSITE" id="PS50948">
    <property type="entry name" value="PAN"/>
    <property type="match status" value="1"/>
</dbReference>
<dbReference type="FunFam" id="3.10.250.10:FF:000007">
    <property type="entry name" value="Soluble scavenger receptor cysteine-rich domain-containing protein SSC5D"/>
    <property type="match status" value="1"/>
</dbReference>
<dbReference type="GO" id="GO:0006508">
    <property type="term" value="P:proteolysis"/>
    <property type="evidence" value="ECO:0007669"/>
    <property type="project" value="UniProtKB-KW"/>
</dbReference>
<evidence type="ECO:0000256" key="8">
    <source>
        <dbReference type="ARBA" id="ARBA00023157"/>
    </source>
</evidence>
<dbReference type="Gene3D" id="2.170.140.10">
    <property type="entry name" value="Chitin binding domain"/>
    <property type="match status" value="3"/>
</dbReference>
<dbReference type="EMBL" id="MW603461">
    <property type="protein sequence ID" value="QWS65018.1"/>
    <property type="molecule type" value="mRNA"/>
</dbReference>
<evidence type="ECO:0000256" key="2">
    <source>
        <dbReference type="ARBA" id="ARBA00022670"/>
    </source>
</evidence>
<evidence type="ECO:0000256" key="3">
    <source>
        <dbReference type="ARBA" id="ARBA00022729"/>
    </source>
</evidence>
<dbReference type="FunFam" id="2.40.10.10:FF:000120">
    <property type="entry name" value="Putative serine protease"/>
    <property type="match status" value="1"/>
</dbReference>
<dbReference type="InterPro" id="IPR043504">
    <property type="entry name" value="Peptidase_S1_PA_chymotrypsin"/>
</dbReference>
<keyword evidence="1" id="KW-0768">Sushi</keyword>
<dbReference type="PANTHER" id="PTHR24252">
    <property type="entry name" value="ACROSIN-RELATED"/>
    <property type="match status" value="1"/>
</dbReference>
<evidence type="ECO:0000313" key="22">
    <source>
        <dbReference type="EMBL" id="QWS65018.1"/>
    </source>
</evidence>
<dbReference type="InterPro" id="IPR003609">
    <property type="entry name" value="Pan_app"/>
</dbReference>
<feature type="chain" id="PRO_5034740868" description="limulus clotting factor C" evidence="17">
    <location>
        <begin position="25"/>
        <end position="1672"/>
    </location>
</feature>
<dbReference type="GO" id="GO:0042381">
    <property type="term" value="P:hemolymph coagulation"/>
    <property type="evidence" value="ECO:0007669"/>
    <property type="project" value="UniProtKB-KW"/>
</dbReference>
<organism evidence="22">
    <name type="scientific">Tenebrio molitor</name>
    <name type="common">Yellow mealworm beetle</name>
    <dbReference type="NCBI Taxonomy" id="7067"/>
    <lineage>
        <taxon>Eukaryota</taxon>
        <taxon>Metazoa</taxon>
        <taxon>Ecdysozoa</taxon>
        <taxon>Arthropoda</taxon>
        <taxon>Hexapoda</taxon>
        <taxon>Insecta</taxon>
        <taxon>Pterygota</taxon>
        <taxon>Neoptera</taxon>
        <taxon>Endopterygota</taxon>
        <taxon>Coleoptera</taxon>
        <taxon>Polyphaga</taxon>
        <taxon>Cucujiformia</taxon>
        <taxon>Tenebrionidae</taxon>
        <taxon>Tenebrio</taxon>
    </lineage>
</organism>
<evidence type="ECO:0000256" key="14">
    <source>
        <dbReference type="PROSITE-ProRule" id="PRU00196"/>
    </source>
</evidence>
<keyword evidence="5 15" id="KW-0378">Hydrolase</keyword>
<feature type="domain" description="Chitin-binding type-2" evidence="20">
    <location>
        <begin position="300"/>
        <end position="356"/>
    </location>
</feature>
<dbReference type="EC" id="3.4.21.84" evidence="12"/>
<reference evidence="22" key="1">
    <citation type="submission" date="2021-02" db="EMBL/GenBank/DDBJ databases">
        <authorList>
            <person name="Oppert B.S."/>
            <person name="Elpidina E."/>
            <person name="Tereshchenkova V."/>
            <person name="Zhiganov N."/>
            <person name="Filippova I."/>
        </authorList>
    </citation>
    <scope>NUCLEOTIDE SEQUENCE</scope>
</reference>
<dbReference type="InterPro" id="IPR018114">
    <property type="entry name" value="TRYPSIN_HIS"/>
</dbReference>
<feature type="compositionally biased region" description="Gly residues" evidence="16">
    <location>
        <begin position="445"/>
        <end position="479"/>
    </location>
</feature>
<keyword evidence="7 15" id="KW-0720">Serine protease</keyword>
<keyword evidence="9" id="KW-0675">Receptor</keyword>
<dbReference type="PRINTS" id="PR00261">
    <property type="entry name" value="LDLRECEPTOR"/>
</dbReference>
<dbReference type="PROSITE" id="PS50287">
    <property type="entry name" value="SRCR_2"/>
    <property type="match status" value="2"/>
</dbReference>
<dbReference type="SUPFAM" id="SSF56487">
    <property type="entry name" value="SRCR-like"/>
    <property type="match status" value="2"/>
</dbReference>
<feature type="disulfide bond" evidence="13">
    <location>
        <begin position="1095"/>
        <end position="1113"/>
    </location>
</feature>
<feature type="disulfide bond" evidence="14">
    <location>
        <begin position="1205"/>
        <end position="1215"/>
    </location>
</feature>
<feature type="domain" description="Chitin-binding type-2" evidence="20">
    <location>
        <begin position="209"/>
        <end position="265"/>
    </location>
</feature>
<dbReference type="GO" id="GO:0008061">
    <property type="term" value="F:chitin binding"/>
    <property type="evidence" value="ECO:0007669"/>
    <property type="project" value="InterPro"/>
</dbReference>
<evidence type="ECO:0000256" key="10">
    <source>
        <dbReference type="ARBA" id="ARBA00023180"/>
    </source>
</evidence>
<dbReference type="SMART" id="SM00192">
    <property type="entry name" value="LDLa"/>
    <property type="match status" value="3"/>
</dbReference>
<dbReference type="PROSITE" id="PS01209">
    <property type="entry name" value="LDLRA_1"/>
    <property type="match status" value="2"/>
</dbReference>
<evidence type="ECO:0000256" key="4">
    <source>
        <dbReference type="ARBA" id="ARBA00022737"/>
    </source>
</evidence>
<dbReference type="InterPro" id="IPR001190">
    <property type="entry name" value="SRCR"/>
</dbReference>
<evidence type="ECO:0000256" key="13">
    <source>
        <dbReference type="PROSITE-ProRule" id="PRU00124"/>
    </source>
</evidence>
<dbReference type="Pfam" id="PF00089">
    <property type="entry name" value="Trypsin"/>
    <property type="match status" value="1"/>
</dbReference>
<dbReference type="SUPFAM" id="SSF57625">
    <property type="entry name" value="Invertebrate chitin-binding proteins"/>
    <property type="match status" value="3"/>
</dbReference>
<feature type="disulfide bond" evidence="13">
    <location>
        <begin position="969"/>
        <end position="981"/>
    </location>
</feature>
<dbReference type="InterPro" id="IPR036508">
    <property type="entry name" value="Chitin-bd_dom_sf"/>
</dbReference>
<dbReference type="GO" id="GO:0016020">
    <property type="term" value="C:membrane"/>
    <property type="evidence" value="ECO:0007669"/>
    <property type="project" value="InterPro"/>
</dbReference>
<evidence type="ECO:0000256" key="5">
    <source>
        <dbReference type="ARBA" id="ARBA00022801"/>
    </source>
</evidence>
<keyword evidence="3 17" id="KW-0732">Signal</keyword>
<dbReference type="PROSITE" id="PS00420">
    <property type="entry name" value="SRCR_1"/>
    <property type="match status" value="1"/>
</dbReference>
<dbReference type="Pfam" id="PF00530">
    <property type="entry name" value="SRCR"/>
    <property type="match status" value="2"/>
</dbReference>
<dbReference type="PROSITE" id="PS50068">
    <property type="entry name" value="LDLRA_2"/>
    <property type="match status" value="3"/>
</dbReference>
<comment type="catalytic activity">
    <reaction evidence="11">
        <text>Selective cleavage of 103-Arg-|-Ser-104 and 124-Ile-|-Ile-125 bonds in Limulus clotting factor B to form activated factor B. Cleavage of -Pro-Arg-|-Xaa- bonds in synthetic substrates.</text>
        <dbReference type="EC" id="3.4.21.84"/>
    </reaction>
</comment>
<dbReference type="CDD" id="cd01099">
    <property type="entry name" value="PAN_AP_HGF"/>
    <property type="match status" value="1"/>
</dbReference>
<dbReference type="Gene3D" id="3.10.250.10">
    <property type="entry name" value="SRCR-like domain"/>
    <property type="match status" value="2"/>
</dbReference>
<dbReference type="SMART" id="SM00494">
    <property type="entry name" value="ChtBD2"/>
    <property type="match status" value="3"/>
</dbReference>
<feature type="compositionally biased region" description="Polar residues" evidence="16">
    <location>
        <begin position="671"/>
        <end position="687"/>
    </location>
</feature>
<feature type="region of interest" description="Disordered" evidence="16">
    <location>
        <begin position="825"/>
        <end position="846"/>
    </location>
</feature>
<feature type="region of interest" description="Disordered" evidence="16">
    <location>
        <begin position="377"/>
        <end position="510"/>
    </location>
</feature>
<dbReference type="Pfam" id="PF00024">
    <property type="entry name" value="PAN_1"/>
    <property type="match status" value="1"/>
</dbReference>
<evidence type="ECO:0000256" key="12">
    <source>
        <dbReference type="ARBA" id="ARBA00066707"/>
    </source>
</evidence>
<dbReference type="Pfam" id="PF01607">
    <property type="entry name" value="CBM_14"/>
    <property type="match status" value="3"/>
</dbReference>
<dbReference type="Pfam" id="PF00057">
    <property type="entry name" value="Ldl_recept_a"/>
    <property type="match status" value="3"/>
</dbReference>
<feature type="domain" description="SRCR" evidence="19">
    <location>
        <begin position="1285"/>
        <end position="1385"/>
    </location>
</feature>
<dbReference type="SUPFAM" id="SSF50494">
    <property type="entry name" value="Trypsin-like serine proteases"/>
    <property type="match status" value="1"/>
</dbReference>
<feature type="disulfide bond" evidence="13">
    <location>
        <begin position="1107"/>
        <end position="1122"/>
    </location>
</feature>
<dbReference type="SUPFAM" id="SSF57414">
    <property type="entry name" value="Hairpin loop containing domain-like"/>
    <property type="match status" value="1"/>
</dbReference>
<comment type="caution">
    <text evidence="14">Lacks conserved residue(s) required for the propagation of feature annotation.</text>
</comment>
<feature type="domain" description="Chitin-binding type-2" evidence="20">
    <location>
        <begin position="135"/>
        <end position="191"/>
    </location>
</feature>
<dbReference type="SMART" id="SM00202">
    <property type="entry name" value="SR"/>
    <property type="match status" value="2"/>
</dbReference>
<evidence type="ECO:0000256" key="9">
    <source>
        <dbReference type="ARBA" id="ARBA00023170"/>
    </source>
</evidence>
<evidence type="ECO:0000259" key="19">
    <source>
        <dbReference type="PROSITE" id="PS50287"/>
    </source>
</evidence>
<feature type="disulfide bond" evidence="14">
    <location>
        <begin position="1310"/>
        <end position="1374"/>
    </location>
</feature>
<dbReference type="SMART" id="SM00473">
    <property type="entry name" value="PAN_AP"/>
    <property type="match status" value="1"/>
</dbReference>
<feature type="compositionally biased region" description="Polar residues" evidence="16">
    <location>
        <begin position="637"/>
        <end position="649"/>
    </location>
</feature>
<dbReference type="PANTHER" id="PTHR24252:SF7">
    <property type="entry name" value="HYALIN"/>
    <property type="match status" value="1"/>
</dbReference>
<dbReference type="FunFam" id="3.10.250.10:FF:000026">
    <property type="entry name" value="Tequila, isoform D"/>
    <property type="match status" value="1"/>
</dbReference>
<feature type="compositionally biased region" description="Polar residues" evidence="16">
    <location>
        <begin position="743"/>
        <end position="762"/>
    </location>
</feature>
<dbReference type="PRINTS" id="PR00258">
    <property type="entry name" value="SPERACTRCPTR"/>
</dbReference>
<feature type="disulfide bond" evidence="14">
    <location>
        <begin position="1323"/>
        <end position="1384"/>
    </location>
</feature>
<keyword evidence="6" id="KW-0353">Hemolymph clotting</keyword>
<keyword evidence="10" id="KW-0325">Glycoprotein</keyword>
<dbReference type="Gene3D" id="2.40.10.10">
    <property type="entry name" value="Trypsin-like serine proteases"/>
    <property type="match status" value="1"/>
</dbReference>